<keyword evidence="5 9" id="KW-0067">ATP-binding</keyword>
<dbReference type="InterPro" id="IPR014729">
    <property type="entry name" value="Rossmann-like_a/b/a_fold"/>
</dbReference>
<dbReference type="Gene3D" id="3.40.50.620">
    <property type="entry name" value="HUPs"/>
    <property type="match status" value="3"/>
</dbReference>
<dbReference type="GO" id="GO:0005524">
    <property type="term" value="F:ATP binding"/>
    <property type="evidence" value="ECO:0007669"/>
    <property type="project" value="UniProtKB-UniRule"/>
</dbReference>
<dbReference type="Pfam" id="PF00133">
    <property type="entry name" value="tRNA-synt_1"/>
    <property type="match status" value="1"/>
</dbReference>
<feature type="binding site" evidence="9">
    <location>
        <position position="759"/>
    </location>
    <ligand>
        <name>ATP</name>
        <dbReference type="ChEBI" id="CHEBI:30616"/>
    </ligand>
</feature>
<keyword evidence="3 9" id="KW-0436">Ligase</keyword>
<dbReference type="OrthoDB" id="9810365at2"/>
<feature type="short sequence motif" description="'KMSKS' region" evidence="9">
    <location>
        <begin position="756"/>
        <end position="760"/>
    </location>
</feature>
<organism evidence="15 16">
    <name type="scientific">Oscillochloris trichoides DG-6</name>
    <dbReference type="NCBI Taxonomy" id="765420"/>
    <lineage>
        <taxon>Bacteria</taxon>
        <taxon>Bacillati</taxon>
        <taxon>Chloroflexota</taxon>
        <taxon>Chloroflexia</taxon>
        <taxon>Chloroflexales</taxon>
        <taxon>Chloroflexineae</taxon>
        <taxon>Oscillochloridaceae</taxon>
        <taxon>Oscillochloris</taxon>
    </lineage>
</organism>
<evidence type="ECO:0000256" key="3">
    <source>
        <dbReference type="ARBA" id="ARBA00022598"/>
    </source>
</evidence>
<dbReference type="InterPro" id="IPR002302">
    <property type="entry name" value="Leu-tRNA-ligase"/>
</dbReference>
<evidence type="ECO:0000256" key="2">
    <source>
        <dbReference type="ARBA" id="ARBA00022490"/>
    </source>
</evidence>
<dbReference type="Gene3D" id="3.90.740.10">
    <property type="entry name" value="Valyl/Leucyl/Isoleucyl-tRNA synthetase, editing domain"/>
    <property type="match status" value="1"/>
</dbReference>
<dbReference type="Pfam" id="PF13603">
    <property type="entry name" value="tRNA-synt_1_2"/>
    <property type="match status" value="1"/>
</dbReference>
<name>E1IFT2_9CHLR</name>
<dbReference type="Pfam" id="PF09334">
    <property type="entry name" value="tRNA-synt_1g"/>
    <property type="match status" value="1"/>
</dbReference>
<dbReference type="FunFam" id="3.40.50.620:FF:000060">
    <property type="entry name" value="Leucine--tRNA ligase"/>
    <property type="match status" value="1"/>
</dbReference>
<dbReference type="PANTHER" id="PTHR43740">
    <property type="entry name" value="LEUCYL-TRNA SYNTHETASE"/>
    <property type="match status" value="1"/>
</dbReference>
<dbReference type="InterPro" id="IPR013155">
    <property type="entry name" value="M/V/L/I-tRNA-synth_anticd-bd"/>
</dbReference>
<evidence type="ECO:0000313" key="16">
    <source>
        <dbReference type="Proteomes" id="UP000054010"/>
    </source>
</evidence>
<dbReference type="CDD" id="cd07958">
    <property type="entry name" value="Anticodon_Ia_Leu_BEm"/>
    <property type="match status" value="1"/>
</dbReference>
<comment type="subcellular location">
    <subcellularLocation>
        <location evidence="9">Cytoplasm</location>
    </subcellularLocation>
</comment>
<dbReference type="Pfam" id="PF08264">
    <property type="entry name" value="Anticodon_1"/>
    <property type="match status" value="1"/>
</dbReference>
<keyword evidence="4 9" id="KW-0547">Nucleotide-binding</keyword>
<feature type="domain" description="Methionyl/Valyl/Leucyl/Isoleucyl-tRNA synthetase anticodon-binding" evidence="12">
    <location>
        <begin position="830"/>
        <end position="952"/>
    </location>
</feature>
<dbReference type="Gene3D" id="1.10.730.10">
    <property type="entry name" value="Isoleucyl-tRNA Synthetase, Domain 1"/>
    <property type="match status" value="1"/>
</dbReference>
<dbReference type="GO" id="GO:0005829">
    <property type="term" value="C:cytosol"/>
    <property type="evidence" value="ECO:0007669"/>
    <property type="project" value="TreeGrafter"/>
</dbReference>
<dbReference type="InterPro" id="IPR025709">
    <property type="entry name" value="Leu_tRNA-synth_edit"/>
</dbReference>
<dbReference type="HAMAP" id="MF_00049_B">
    <property type="entry name" value="Leu_tRNA_synth_B"/>
    <property type="match status" value="1"/>
</dbReference>
<feature type="domain" description="Leucyl-tRNA synthetase editing" evidence="14">
    <location>
        <begin position="285"/>
        <end position="433"/>
    </location>
</feature>
<dbReference type="PANTHER" id="PTHR43740:SF2">
    <property type="entry name" value="LEUCINE--TRNA LIGASE, MITOCHONDRIAL"/>
    <property type="match status" value="1"/>
</dbReference>
<keyword evidence="16" id="KW-1185">Reference proteome</keyword>
<evidence type="ECO:0000259" key="14">
    <source>
        <dbReference type="Pfam" id="PF13603"/>
    </source>
</evidence>
<comment type="caution">
    <text evidence="15">The sequence shown here is derived from an EMBL/GenBank/DDBJ whole genome shotgun (WGS) entry which is preliminary data.</text>
</comment>
<dbReference type="GO" id="GO:0004823">
    <property type="term" value="F:leucine-tRNA ligase activity"/>
    <property type="evidence" value="ECO:0007669"/>
    <property type="project" value="UniProtKB-UniRule"/>
</dbReference>
<accession>E1IFT2</accession>
<keyword evidence="7 9" id="KW-0030">Aminoacyl-tRNA synthetase</keyword>
<dbReference type="eggNOG" id="COG0495">
    <property type="taxonomic scope" value="Bacteria"/>
</dbReference>
<gene>
    <name evidence="9" type="primary">leuS</name>
    <name evidence="15" type="ORF">OSCT_2183</name>
</gene>
<feature type="domain" description="Aminoacyl-tRNA synthetase class Ia" evidence="11">
    <location>
        <begin position="585"/>
        <end position="784"/>
    </location>
</feature>
<dbReference type="EC" id="6.1.1.4" evidence="9"/>
<protein>
    <recommendedName>
        <fullName evidence="9">Leucine--tRNA ligase</fullName>
        <ecNumber evidence="9">6.1.1.4</ecNumber>
    </recommendedName>
    <alternativeName>
        <fullName evidence="9">Leucyl-tRNA synthetase</fullName>
        <shortName evidence="9">LeuRS</shortName>
    </alternativeName>
</protein>
<dbReference type="Proteomes" id="UP000054010">
    <property type="component" value="Unassembled WGS sequence"/>
</dbReference>
<dbReference type="GO" id="GO:0002161">
    <property type="term" value="F:aminoacyl-tRNA deacylase activity"/>
    <property type="evidence" value="ECO:0007669"/>
    <property type="project" value="InterPro"/>
</dbReference>
<dbReference type="GO" id="GO:0006429">
    <property type="term" value="P:leucyl-tRNA aminoacylation"/>
    <property type="evidence" value="ECO:0007669"/>
    <property type="project" value="UniProtKB-UniRule"/>
</dbReference>
<evidence type="ECO:0000256" key="6">
    <source>
        <dbReference type="ARBA" id="ARBA00022917"/>
    </source>
</evidence>
<dbReference type="AlphaFoldDB" id="E1IFT2"/>
<dbReference type="STRING" id="765420.OSCT_2183"/>
<dbReference type="InterPro" id="IPR015413">
    <property type="entry name" value="Methionyl/Leucyl_tRNA_Synth"/>
</dbReference>
<dbReference type="EMBL" id="ADVR01000094">
    <property type="protein sequence ID" value="EFO79973.1"/>
    <property type="molecule type" value="Genomic_DNA"/>
</dbReference>
<sequence>MSDIKPDRTERYDPAAIESKWQERWAADDLYRTTPADDRPKYYILDFFPYPSGEGLSVGHCRNYVPTDLIARYYRMKGYNVMHPMGWDAFGLPAENAAIRLKTNPAILIRRFADNYKRQMSLIGASYDWSREINSSTPEYYHWTQWIFLRLYTSWYDTRVDRARPIADLEAELATHGTCQLGLALSDQQITAEEWNAYTALQKQEVLKRFRLAYRGEATVNWDPVDKTVLANEEVLPDGTAWRSGALVERKKLKQWFFRISAYSDRLDRDLDTVDWPGRIVTMQRNWIGRSQGAEVIFTTEQGAPIIIYTTRPDTLWGATFMVLSPEHPLLASITSDAQRPAVEAYIAEAKSKGTVVVPVEDKEKTGVFTGGYAINPVNGARIPIWVADYVLMGYGTGAIMAVPAHDERDFAFAIKFGLPIIPVIARTDDRARSLLRAGSYTEALPDALRAAGFAPVVQEDGALITEMRGDQAQSYAELVRPNLLAGWSEVVGAAWLAIFPDAVIPFDSQAADTALVARMEGAWPSYMAYLNSIPTYQDLLFHAEYGSPINSGPINGLPGEEAISRTVAYLEAQGTGKGRQNYKMRDWLISRQRYWGTPIPIIHTEDGLEIPIPDDQLPLTLPGVESYEPTATGESPLALIDEWVNVTLPDGRRGRRETDTMGTFACSSWYYMRFTDPKNPQQLATPEELSYWLPVDMYVGGAEHAVMHLLYSRFWTKVLYDLDVVPFAEPFKRLRNQGLILAPAREEEGKIIIEKMSKSKGNVITPDDVVAKHGADALRGYECFISDFEASVPWNTDGVPGIRRWLDRVWRIVLSTPEDGGQSGEMNERQLRRVTHQTMLRVERDIGEFKFNTIISALMEFTNALYKARDAGLLGTPAWDEAIHTLMLLIAPVAPHIAEELWMRSGHGYSVHQQRWPIADPALAAEDEIEVVLQVNGKVRDKLTVPVGASEEELRSLAMASERVKGYVGEKSIRKVIVVPGKLVNVVVG</sequence>
<evidence type="ECO:0000259" key="11">
    <source>
        <dbReference type="Pfam" id="PF00133"/>
    </source>
</evidence>
<evidence type="ECO:0000259" key="13">
    <source>
        <dbReference type="Pfam" id="PF09334"/>
    </source>
</evidence>
<dbReference type="FunFam" id="3.10.20.590:FF:000001">
    <property type="entry name" value="Leucine--tRNA ligase"/>
    <property type="match status" value="1"/>
</dbReference>
<dbReference type="PRINTS" id="PR00985">
    <property type="entry name" value="TRNASYNTHLEU"/>
</dbReference>
<dbReference type="HOGENOM" id="CLU_004427_0_0_0"/>
<evidence type="ECO:0000256" key="7">
    <source>
        <dbReference type="ARBA" id="ARBA00023146"/>
    </source>
</evidence>
<dbReference type="InterPro" id="IPR009080">
    <property type="entry name" value="tRNAsynth_Ia_anticodon-bd"/>
</dbReference>
<reference evidence="15 16" key="1">
    <citation type="journal article" date="2011" name="J. Bacteriol.">
        <title>Draft genome sequence of the anoxygenic filamentous phototrophic bacterium Oscillochloris trichoides subsp. DG-6.</title>
        <authorList>
            <person name="Kuznetsov B.B."/>
            <person name="Ivanovsky R.N."/>
            <person name="Keppen O.I."/>
            <person name="Sukhacheva M.V."/>
            <person name="Bumazhkin B.K."/>
            <person name="Patutina E.O."/>
            <person name="Beletsky A.V."/>
            <person name="Mardanov A.V."/>
            <person name="Baslerov R.V."/>
            <person name="Panteleeva A.N."/>
            <person name="Kolganova T.V."/>
            <person name="Ravin N.V."/>
            <person name="Skryabin K.G."/>
        </authorList>
    </citation>
    <scope>NUCLEOTIDE SEQUENCE [LARGE SCALE GENOMIC DNA]</scope>
    <source>
        <strain evidence="15 16">DG-6</strain>
    </source>
</reference>
<evidence type="ECO:0000256" key="9">
    <source>
        <dbReference type="HAMAP-Rule" id="MF_00049"/>
    </source>
</evidence>
<dbReference type="FunFam" id="3.40.50.620:FF:000087">
    <property type="entry name" value="Leucine--tRNA ligase"/>
    <property type="match status" value="1"/>
</dbReference>
<dbReference type="SUPFAM" id="SSF52374">
    <property type="entry name" value="Nucleotidylyl transferase"/>
    <property type="match status" value="1"/>
</dbReference>
<evidence type="ECO:0000256" key="4">
    <source>
        <dbReference type="ARBA" id="ARBA00022741"/>
    </source>
</evidence>
<evidence type="ECO:0000256" key="8">
    <source>
        <dbReference type="ARBA" id="ARBA00047469"/>
    </source>
</evidence>
<dbReference type="SUPFAM" id="SSF50677">
    <property type="entry name" value="ValRS/IleRS/LeuRS editing domain"/>
    <property type="match status" value="1"/>
</dbReference>
<proteinExistence type="inferred from homology"/>
<feature type="domain" description="Methionyl/Leucyl tRNA synthetase" evidence="13">
    <location>
        <begin position="48"/>
        <end position="152"/>
    </location>
</feature>
<dbReference type="InterPro" id="IPR009008">
    <property type="entry name" value="Val/Leu/Ile-tRNA-synth_edit"/>
</dbReference>
<dbReference type="InterPro" id="IPR002300">
    <property type="entry name" value="aa-tRNA-synth_Ia"/>
</dbReference>
<evidence type="ECO:0000256" key="1">
    <source>
        <dbReference type="ARBA" id="ARBA00005594"/>
    </source>
</evidence>
<evidence type="ECO:0000313" key="15">
    <source>
        <dbReference type="EMBL" id="EFO79973.1"/>
    </source>
</evidence>
<evidence type="ECO:0000259" key="12">
    <source>
        <dbReference type="Pfam" id="PF08264"/>
    </source>
</evidence>
<dbReference type="SUPFAM" id="SSF47323">
    <property type="entry name" value="Anticodon-binding domain of a subclass of class I aminoacyl-tRNA synthetases"/>
    <property type="match status" value="1"/>
</dbReference>
<comment type="catalytic activity">
    <reaction evidence="8 9">
        <text>tRNA(Leu) + L-leucine + ATP = L-leucyl-tRNA(Leu) + AMP + diphosphate</text>
        <dbReference type="Rhea" id="RHEA:11688"/>
        <dbReference type="Rhea" id="RHEA-COMP:9613"/>
        <dbReference type="Rhea" id="RHEA-COMP:9622"/>
        <dbReference type="ChEBI" id="CHEBI:30616"/>
        <dbReference type="ChEBI" id="CHEBI:33019"/>
        <dbReference type="ChEBI" id="CHEBI:57427"/>
        <dbReference type="ChEBI" id="CHEBI:78442"/>
        <dbReference type="ChEBI" id="CHEBI:78494"/>
        <dbReference type="ChEBI" id="CHEBI:456215"/>
        <dbReference type="EC" id="6.1.1.4"/>
    </reaction>
</comment>
<dbReference type="FunFam" id="3.40.50.620:FF:000056">
    <property type="entry name" value="Leucine--tRNA ligase"/>
    <property type="match status" value="1"/>
</dbReference>
<evidence type="ECO:0000256" key="10">
    <source>
        <dbReference type="RuleBase" id="RU363039"/>
    </source>
</evidence>
<comment type="caution">
    <text evidence="9">Lacks conserved residue(s) required for the propagation of feature annotation.</text>
</comment>
<keyword evidence="6 9" id="KW-0648">Protein biosynthesis</keyword>
<comment type="similarity">
    <text evidence="1 9 10">Belongs to the class-I aminoacyl-tRNA synthetase family.</text>
</comment>
<keyword evidence="2 9" id="KW-0963">Cytoplasm</keyword>
<dbReference type="FunFam" id="1.10.730.10:FF:000011">
    <property type="entry name" value="Leucine--tRNA ligase chloroplastic/mitochondrial"/>
    <property type="match status" value="1"/>
</dbReference>
<evidence type="ECO:0000256" key="5">
    <source>
        <dbReference type="ARBA" id="ARBA00022840"/>
    </source>
</evidence>